<feature type="binding site" evidence="8">
    <location>
        <position position="233"/>
    </location>
    <ligand>
        <name>shikimate</name>
        <dbReference type="ChEBI" id="CHEBI:36208"/>
    </ligand>
</feature>
<dbReference type="GO" id="GO:0008652">
    <property type="term" value="P:amino acid biosynthetic process"/>
    <property type="evidence" value="ECO:0007669"/>
    <property type="project" value="UniProtKB-KW"/>
</dbReference>
<evidence type="ECO:0000259" key="10">
    <source>
        <dbReference type="Pfam" id="PF08501"/>
    </source>
</evidence>
<feature type="binding site" evidence="8">
    <location>
        <begin position="22"/>
        <end position="24"/>
    </location>
    <ligand>
        <name>shikimate</name>
        <dbReference type="ChEBI" id="CHEBI:36208"/>
    </ligand>
</feature>
<comment type="caution">
    <text evidence="12">The sequence shown here is derived from an EMBL/GenBank/DDBJ whole genome shotgun (WGS) entry which is preliminary data.</text>
</comment>
<comment type="pathway">
    <text evidence="1 8">Metabolic intermediate biosynthesis; chorismate biosynthesis; chorismate from D-erythrose 4-phosphate and phosphoenolpyruvate: step 4/7.</text>
</comment>
<dbReference type="GO" id="GO:0005829">
    <property type="term" value="C:cytosol"/>
    <property type="evidence" value="ECO:0007669"/>
    <property type="project" value="TreeGrafter"/>
</dbReference>
<dbReference type="GO" id="GO:0019632">
    <property type="term" value="P:shikimate metabolic process"/>
    <property type="evidence" value="ECO:0007669"/>
    <property type="project" value="InterPro"/>
</dbReference>
<evidence type="ECO:0000313" key="12">
    <source>
        <dbReference type="EMBL" id="THF50312.1"/>
    </source>
</evidence>
<dbReference type="Pfam" id="PF08501">
    <property type="entry name" value="Shikimate_dh_N"/>
    <property type="match status" value="1"/>
</dbReference>
<comment type="similarity">
    <text evidence="8">Belongs to the shikimate dehydrogenase family.</text>
</comment>
<dbReference type="PANTHER" id="PTHR21089:SF1">
    <property type="entry name" value="BIFUNCTIONAL 3-DEHYDROQUINATE DEHYDRATASE_SHIKIMATE DEHYDROGENASE, CHLOROPLASTIC"/>
    <property type="match status" value="1"/>
</dbReference>
<dbReference type="UniPathway" id="UPA00053">
    <property type="reaction ID" value="UER00087"/>
</dbReference>
<feature type="binding site" evidence="8">
    <location>
        <position position="261"/>
    </location>
    <ligand>
        <name>shikimate</name>
        <dbReference type="ChEBI" id="CHEBI:36208"/>
    </ligand>
</feature>
<dbReference type="Gene3D" id="3.40.50.10860">
    <property type="entry name" value="Leucine Dehydrogenase, chain A, domain 1"/>
    <property type="match status" value="1"/>
</dbReference>
<dbReference type="Proteomes" id="UP000310754">
    <property type="component" value="Unassembled WGS sequence"/>
</dbReference>
<evidence type="ECO:0000256" key="8">
    <source>
        <dbReference type="HAMAP-Rule" id="MF_00222"/>
    </source>
</evidence>
<evidence type="ECO:0000259" key="9">
    <source>
        <dbReference type="Pfam" id="PF01488"/>
    </source>
</evidence>
<evidence type="ECO:0000259" key="11">
    <source>
        <dbReference type="Pfam" id="PF18317"/>
    </source>
</evidence>
<dbReference type="GO" id="GO:0009423">
    <property type="term" value="P:chorismate biosynthetic process"/>
    <property type="evidence" value="ECO:0007669"/>
    <property type="project" value="UniProtKB-UniRule"/>
</dbReference>
<comment type="caution">
    <text evidence="8">Lacks conserved residue(s) required for the propagation of feature annotation.</text>
</comment>
<dbReference type="InterPro" id="IPR013708">
    <property type="entry name" value="Shikimate_DH-bd_N"/>
</dbReference>
<dbReference type="AlphaFoldDB" id="A0A4V6RWT6"/>
<dbReference type="Pfam" id="PF18317">
    <property type="entry name" value="SDH_C"/>
    <property type="match status" value="1"/>
</dbReference>
<proteinExistence type="inferred from homology"/>
<keyword evidence="13" id="KW-1185">Reference proteome</keyword>
<comment type="catalytic activity">
    <reaction evidence="7 8">
        <text>shikimate + NADP(+) = 3-dehydroshikimate + NADPH + H(+)</text>
        <dbReference type="Rhea" id="RHEA:17737"/>
        <dbReference type="ChEBI" id="CHEBI:15378"/>
        <dbReference type="ChEBI" id="CHEBI:16630"/>
        <dbReference type="ChEBI" id="CHEBI:36208"/>
        <dbReference type="ChEBI" id="CHEBI:57783"/>
        <dbReference type="ChEBI" id="CHEBI:58349"/>
        <dbReference type="EC" id="1.1.1.25"/>
    </reaction>
</comment>
<dbReference type="NCBIfam" id="TIGR00507">
    <property type="entry name" value="aroE"/>
    <property type="match status" value="1"/>
</dbReference>
<dbReference type="GO" id="GO:0050661">
    <property type="term" value="F:NADP binding"/>
    <property type="evidence" value="ECO:0007669"/>
    <property type="project" value="InterPro"/>
</dbReference>
<dbReference type="GO" id="GO:0009073">
    <property type="term" value="P:aromatic amino acid family biosynthetic process"/>
    <property type="evidence" value="ECO:0007669"/>
    <property type="project" value="UniProtKB-KW"/>
</dbReference>
<comment type="subunit">
    <text evidence="8">Homodimer.</text>
</comment>
<evidence type="ECO:0000256" key="6">
    <source>
        <dbReference type="ARBA" id="ARBA00023141"/>
    </source>
</evidence>
<dbReference type="HAMAP" id="MF_00222">
    <property type="entry name" value="Shikimate_DH_AroE"/>
    <property type="match status" value="1"/>
</dbReference>
<feature type="binding site" evidence="8">
    <location>
        <begin position="136"/>
        <end position="140"/>
    </location>
    <ligand>
        <name>NADP(+)</name>
        <dbReference type="ChEBI" id="CHEBI:58349"/>
    </ligand>
</feature>
<keyword evidence="6 8" id="KW-0057">Aromatic amino acid biosynthesis</keyword>
<evidence type="ECO:0000256" key="7">
    <source>
        <dbReference type="ARBA" id="ARBA00049442"/>
    </source>
</evidence>
<protein>
    <recommendedName>
        <fullName evidence="2 8">Shikimate dehydrogenase (NADP(+))</fullName>
        <shortName evidence="8">SDH</shortName>
        <ecNumber evidence="2 8">1.1.1.25</ecNumber>
    </recommendedName>
</protein>
<comment type="function">
    <text evidence="8">Involved in the biosynthesis of the chorismate, which leads to the biosynthesis of aromatic amino acids. Catalyzes the reversible NADPH linked reduction of 3-dehydroshikimate (DHSA) to yield shikimate (SA).</text>
</comment>
<feature type="binding site" evidence="8">
    <location>
        <position position="96"/>
    </location>
    <ligand>
        <name>shikimate</name>
        <dbReference type="ChEBI" id="CHEBI:36208"/>
    </ligand>
</feature>
<dbReference type="InterPro" id="IPR046346">
    <property type="entry name" value="Aminoacid_DH-like_N_sf"/>
</dbReference>
<feature type="binding site" evidence="8">
    <location>
        <begin position="160"/>
        <end position="165"/>
    </location>
    <ligand>
        <name>NADP(+)</name>
        <dbReference type="ChEBI" id="CHEBI:58349"/>
    </ligand>
</feature>
<feature type="active site" description="Proton acceptor" evidence="8">
    <location>
        <position position="75"/>
    </location>
</feature>
<dbReference type="Pfam" id="PF01488">
    <property type="entry name" value="Shikimate_DH"/>
    <property type="match status" value="1"/>
</dbReference>
<feature type="binding site" evidence="8">
    <location>
        <position position="231"/>
    </location>
    <ligand>
        <name>NADP(+)</name>
        <dbReference type="ChEBI" id="CHEBI:58349"/>
    </ligand>
</feature>
<name>A0A4V6RWT6_9HYPH</name>
<dbReference type="SUPFAM" id="SSF53223">
    <property type="entry name" value="Aminoacid dehydrogenase-like, N-terminal domain"/>
    <property type="match status" value="1"/>
</dbReference>
<reference evidence="12 13" key="1">
    <citation type="submission" date="2019-04" db="EMBL/GenBank/DDBJ databases">
        <title>Rhizobium terrae sp. nov., isolated from a paddy soil.</title>
        <authorList>
            <person name="Lin S.-Y."/>
            <person name="Hameed A."/>
            <person name="Huang H.-I."/>
            <person name="Young C.-C."/>
        </authorList>
    </citation>
    <scope>NUCLEOTIDE SEQUENCE [LARGE SCALE GENOMIC DNA]</scope>
    <source>
        <strain evidence="12 13">CC-HIH110</strain>
    </source>
</reference>
<feature type="binding site" evidence="8">
    <location>
        <position position="111"/>
    </location>
    <ligand>
        <name>shikimate</name>
        <dbReference type="ChEBI" id="CHEBI:36208"/>
    </ligand>
</feature>
<evidence type="ECO:0000256" key="5">
    <source>
        <dbReference type="ARBA" id="ARBA00023002"/>
    </source>
</evidence>
<evidence type="ECO:0000256" key="4">
    <source>
        <dbReference type="ARBA" id="ARBA00022857"/>
    </source>
</evidence>
<dbReference type="NCBIfam" id="NF001312">
    <property type="entry name" value="PRK00258.1-4"/>
    <property type="match status" value="1"/>
</dbReference>
<feature type="binding site" evidence="8">
    <location>
        <position position="71"/>
    </location>
    <ligand>
        <name>shikimate</name>
        <dbReference type="ChEBI" id="CHEBI:36208"/>
    </ligand>
</feature>
<accession>A0A4V6RWT6</accession>
<dbReference type="SUPFAM" id="SSF51735">
    <property type="entry name" value="NAD(P)-binding Rossmann-fold domains"/>
    <property type="match status" value="1"/>
</dbReference>
<dbReference type="EC" id="1.1.1.25" evidence="2 8"/>
<dbReference type="InterPro" id="IPR022893">
    <property type="entry name" value="Shikimate_DH_fam"/>
</dbReference>
<sequence length="292" mass="31847">MHDSRETNAKRAFVVGYPISHSRSPMIHGYWLKQYGILGAYEKRAVDPADFTEFLAKLRESESGYQGGNVTIPHKESAYQLADYPDALAEELGAANTLWLENGALYATNTDGYGFIANLDQQQPGWDNTGCAVVLGAGGASRAIIQAIRNRGIAKIHVINRTKEKAHELARRFGPTIEGHGFDALNDVLQGAGLLINTTSLGMSKASNADSEAFPTIAWEKLAENAVVTDIVYVPLETEFLRRAREAGFATVDGLGMLLHQAVPGFEKWFGVRPEVTDELRQLIIADLEAAS</sequence>
<feature type="domain" description="SDH C-terminal" evidence="11">
    <location>
        <begin position="254"/>
        <end position="276"/>
    </location>
</feature>
<keyword evidence="4 8" id="KW-0521">NADP</keyword>
<gene>
    <name evidence="8" type="primary">aroE</name>
    <name evidence="12" type="ORF">E6C51_11300</name>
</gene>
<evidence type="ECO:0000313" key="13">
    <source>
        <dbReference type="Proteomes" id="UP000310754"/>
    </source>
</evidence>
<dbReference type="EMBL" id="SSOA01000004">
    <property type="protein sequence ID" value="THF50312.1"/>
    <property type="molecule type" value="Genomic_DNA"/>
</dbReference>
<evidence type="ECO:0000256" key="3">
    <source>
        <dbReference type="ARBA" id="ARBA00022605"/>
    </source>
</evidence>
<dbReference type="InterPro" id="IPR036291">
    <property type="entry name" value="NAD(P)-bd_dom_sf"/>
</dbReference>
<dbReference type="InterPro" id="IPR011342">
    <property type="entry name" value="Shikimate_DH"/>
</dbReference>
<dbReference type="Gene3D" id="3.40.50.720">
    <property type="entry name" value="NAD(P)-binding Rossmann-like Domain"/>
    <property type="match status" value="1"/>
</dbReference>
<evidence type="ECO:0000256" key="2">
    <source>
        <dbReference type="ARBA" id="ARBA00012962"/>
    </source>
</evidence>
<keyword evidence="3 8" id="KW-0028">Amino-acid biosynthesis</keyword>
<feature type="domain" description="Quinate/shikimate 5-dehydrogenase/glutamyl-tRNA reductase" evidence="9">
    <location>
        <begin position="132"/>
        <end position="200"/>
    </location>
</feature>
<organism evidence="12 13">
    <name type="scientific">Allorhizobium terrae</name>
    <dbReference type="NCBI Taxonomy" id="1848972"/>
    <lineage>
        <taxon>Bacteria</taxon>
        <taxon>Pseudomonadati</taxon>
        <taxon>Pseudomonadota</taxon>
        <taxon>Alphaproteobacteria</taxon>
        <taxon>Hyphomicrobiales</taxon>
        <taxon>Rhizobiaceae</taxon>
        <taxon>Rhizobium/Agrobacterium group</taxon>
        <taxon>Allorhizobium</taxon>
    </lineage>
</organism>
<dbReference type="RefSeq" id="WP_190235988.1">
    <property type="nucleotide sequence ID" value="NZ_SSOA01000004.1"/>
</dbReference>
<dbReference type="GO" id="GO:0004764">
    <property type="term" value="F:shikimate 3-dehydrogenase (NADP+) activity"/>
    <property type="evidence" value="ECO:0007669"/>
    <property type="project" value="UniProtKB-UniRule"/>
</dbReference>
<dbReference type="InterPro" id="IPR041121">
    <property type="entry name" value="SDH_C"/>
</dbReference>
<keyword evidence="5 8" id="KW-0560">Oxidoreductase</keyword>
<feature type="binding site" evidence="8">
    <location>
        <position position="254"/>
    </location>
    <ligand>
        <name>NADP(+)</name>
        <dbReference type="ChEBI" id="CHEBI:58349"/>
    </ligand>
</feature>
<evidence type="ECO:0000256" key="1">
    <source>
        <dbReference type="ARBA" id="ARBA00004871"/>
    </source>
</evidence>
<dbReference type="PANTHER" id="PTHR21089">
    <property type="entry name" value="SHIKIMATE DEHYDROGENASE"/>
    <property type="match status" value="1"/>
</dbReference>
<feature type="domain" description="Shikimate dehydrogenase substrate binding N-terminal" evidence="10">
    <location>
        <begin position="14"/>
        <end position="98"/>
    </location>
</feature>
<dbReference type="InterPro" id="IPR006151">
    <property type="entry name" value="Shikm_DH/Glu-tRNA_Rdtase"/>
</dbReference>
<dbReference type="CDD" id="cd01065">
    <property type="entry name" value="NAD_bind_Shikimate_DH"/>
    <property type="match status" value="1"/>
</dbReference>